<dbReference type="GO" id="GO:0071269">
    <property type="term" value="P:L-homocysteine biosynthetic process"/>
    <property type="evidence" value="ECO:0007669"/>
    <property type="project" value="TreeGrafter"/>
</dbReference>
<evidence type="ECO:0000313" key="11">
    <source>
        <dbReference type="EMBL" id="PYG84865.1"/>
    </source>
</evidence>
<dbReference type="RefSeq" id="WP_110463441.1">
    <property type="nucleotide sequence ID" value="NZ_QKMR01000029.1"/>
</dbReference>
<evidence type="ECO:0000256" key="3">
    <source>
        <dbReference type="ARBA" id="ARBA00022679"/>
    </source>
</evidence>
<dbReference type="FunFam" id="3.40.640.10:FF:000046">
    <property type="entry name" value="Cystathionine gamma-lyase"/>
    <property type="match status" value="1"/>
</dbReference>
<dbReference type="InterPro" id="IPR015421">
    <property type="entry name" value="PyrdxlP-dep_Trfase_major"/>
</dbReference>
<evidence type="ECO:0000256" key="8">
    <source>
        <dbReference type="ARBA" id="ARBA00052699"/>
    </source>
</evidence>
<comment type="cofactor">
    <cofactor evidence="1 10">
        <name>pyridoxal 5'-phosphate</name>
        <dbReference type="ChEBI" id="CHEBI:597326"/>
    </cofactor>
</comment>
<comment type="catalytic activity">
    <reaction evidence="8">
        <text>L-methionine + H2O = methanethiol + 2-oxobutanoate + NH4(+)</text>
        <dbReference type="Rhea" id="RHEA:23800"/>
        <dbReference type="ChEBI" id="CHEBI:15377"/>
        <dbReference type="ChEBI" id="CHEBI:16007"/>
        <dbReference type="ChEBI" id="CHEBI:16763"/>
        <dbReference type="ChEBI" id="CHEBI:28938"/>
        <dbReference type="ChEBI" id="CHEBI:57844"/>
        <dbReference type="EC" id="4.4.1.11"/>
    </reaction>
    <physiologicalReaction direction="left-to-right" evidence="8">
        <dbReference type="Rhea" id="RHEA:23801"/>
    </physiologicalReaction>
</comment>
<evidence type="ECO:0000256" key="9">
    <source>
        <dbReference type="PIRSR" id="PIRSR001434-2"/>
    </source>
</evidence>
<dbReference type="AlphaFoldDB" id="A0A318XHX9"/>
<dbReference type="InterPro" id="IPR015424">
    <property type="entry name" value="PyrdxlP-dep_Trfase"/>
</dbReference>
<keyword evidence="3" id="KW-0808">Transferase</keyword>
<gene>
    <name evidence="11" type="ORF">LY28_03486</name>
</gene>
<dbReference type="GO" id="GO:0005737">
    <property type="term" value="C:cytoplasm"/>
    <property type="evidence" value="ECO:0007669"/>
    <property type="project" value="TreeGrafter"/>
</dbReference>
<evidence type="ECO:0000256" key="5">
    <source>
        <dbReference type="ARBA" id="ARBA00047175"/>
    </source>
</evidence>
<dbReference type="CDD" id="cd00614">
    <property type="entry name" value="CGS_like"/>
    <property type="match status" value="1"/>
</dbReference>
<dbReference type="GO" id="GO:0047982">
    <property type="term" value="F:homocysteine desulfhydrase activity"/>
    <property type="evidence" value="ECO:0007669"/>
    <property type="project" value="UniProtKB-EC"/>
</dbReference>
<comment type="catalytic activity">
    <reaction evidence="7">
        <text>L-homocysteine + H2O = 2-oxobutanoate + hydrogen sulfide + NH4(+) + H(+)</text>
        <dbReference type="Rhea" id="RHEA:14501"/>
        <dbReference type="ChEBI" id="CHEBI:15377"/>
        <dbReference type="ChEBI" id="CHEBI:15378"/>
        <dbReference type="ChEBI" id="CHEBI:16763"/>
        <dbReference type="ChEBI" id="CHEBI:28938"/>
        <dbReference type="ChEBI" id="CHEBI:29919"/>
        <dbReference type="ChEBI" id="CHEBI:58199"/>
        <dbReference type="EC" id="4.4.1.2"/>
    </reaction>
    <physiologicalReaction direction="left-to-right" evidence="7">
        <dbReference type="Rhea" id="RHEA:14502"/>
    </physiologicalReaction>
</comment>
<dbReference type="GO" id="GO:0003961">
    <property type="term" value="F:O-acetylhomoserine aminocarboxypropyltransferase activity"/>
    <property type="evidence" value="ECO:0007669"/>
    <property type="project" value="TreeGrafter"/>
</dbReference>
<dbReference type="PIRSF" id="PIRSF001434">
    <property type="entry name" value="CGS"/>
    <property type="match status" value="1"/>
</dbReference>
<protein>
    <recommendedName>
        <fullName evidence="5">homocysteine desulfhydrase</fullName>
        <ecNumber evidence="5">4.4.1.2</ecNumber>
    </recommendedName>
    <alternativeName>
        <fullName evidence="6">Homocysteine desulfhydrase</fullName>
    </alternativeName>
</protein>
<dbReference type="PANTHER" id="PTHR43797">
    <property type="entry name" value="HOMOCYSTEINE/CYSTEINE SYNTHASE"/>
    <property type="match status" value="1"/>
</dbReference>
<dbReference type="Proteomes" id="UP000248132">
    <property type="component" value="Unassembled WGS sequence"/>
</dbReference>
<dbReference type="GO" id="GO:0004124">
    <property type="term" value="F:cysteine synthase activity"/>
    <property type="evidence" value="ECO:0007669"/>
    <property type="project" value="TreeGrafter"/>
</dbReference>
<dbReference type="InterPro" id="IPR000277">
    <property type="entry name" value="Cys/Met-Metab_PyrdxlP-dep_enz"/>
</dbReference>
<evidence type="ECO:0000256" key="6">
    <source>
        <dbReference type="ARBA" id="ARBA00047199"/>
    </source>
</evidence>
<dbReference type="InterPro" id="IPR006235">
    <property type="entry name" value="OAc-hSer/O-AcSer_sulfhydrylase"/>
</dbReference>
<evidence type="ECO:0000256" key="10">
    <source>
        <dbReference type="RuleBase" id="RU362118"/>
    </source>
</evidence>
<dbReference type="EC" id="4.4.1.2" evidence="5"/>
<evidence type="ECO:0000256" key="1">
    <source>
        <dbReference type="ARBA" id="ARBA00001933"/>
    </source>
</evidence>
<dbReference type="Pfam" id="PF01053">
    <property type="entry name" value="Cys_Met_Meta_PP"/>
    <property type="match status" value="1"/>
</dbReference>
<accession>A0A318XHX9</accession>
<keyword evidence="4 9" id="KW-0663">Pyridoxal phosphate</keyword>
<organism evidence="11 12">
    <name type="scientific">Ruminiclostridium sufflavum DSM 19573</name>
    <dbReference type="NCBI Taxonomy" id="1121337"/>
    <lineage>
        <taxon>Bacteria</taxon>
        <taxon>Bacillati</taxon>
        <taxon>Bacillota</taxon>
        <taxon>Clostridia</taxon>
        <taxon>Eubacteriales</taxon>
        <taxon>Oscillospiraceae</taxon>
        <taxon>Ruminiclostridium</taxon>
    </lineage>
</organism>
<sequence length="414" mass="45039">MRFNTRVLHSTFPADPYGSTLPPVYQVSAFAHESAETLERVFDNKQPGFAYTRISNPTVAAFEKRMAVIEGGFDAVSCASGMAAVSMALLNILQSGDEIIAGSGLFGGTLDLFADLQLLGITVKFVSDVTAEKIEAQITPNTKVIFAELIGNPRLDVVNIAEVAKTANSHGIPLIIDGTTATPALVNPLELGAHIVVHSSSKYINGSGDAISGVIVDGARMNWDFERFPALLKYRKFGKLAYTARLRQDLWRNFGACIAPQNAWLNTVGLETLGIRMERLCKNALELAEYLSESGTLENVNYPGLEKSPYSALVKKQFESGCGGAILTIRTGSKERAFKLINSLKYAKIATNIGDVRTLVIHPASTIYAHSSGEQRQNAEVYDDLIRISIGLENIEDLKEDFTQAIDKMNREAS</sequence>
<keyword evidence="12" id="KW-1185">Reference proteome</keyword>
<dbReference type="InterPro" id="IPR015422">
    <property type="entry name" value="PyrdxlP-dep_Trfase_small"/>
</dbReference>
<dbReference type="EMBL" id="QKMR01000029">
    <property type="protein sequence ID" value="PYG84865.1"/>
    <property type="molecule type" value="Genomic_DNA"/>
</dbReference>
<dbReference type="GO" id="GO:0018826">
    <property type="term" value="F:methionine gamma-lyase activity"/>
    <property type="evidence" value="ECO:0007669"/>
    <property type="project" value="UniProtKB-EC"/>
</dbReference>
<comment type="similarity">
    <text evidence="2 10">Belongs to the trans-sulfuration enzymes family.</text>
</comment>
<dbReference type="Gene3D" id="3.90.1150.10">
    <property type="entry name" value="Aspartate Aminotransferase, domain 1"/>
    <property type="match status" value="1"/>
</dbReference>
<dbReference type="SUPFAM" id="SSF53383">
    <property type="entry name" value="PLP-dependent transferases"/>
    <property type="match status" value="1"/>
</dbReference>
<dbReference type="PANTHER" id="PTHR43797:SF2">
    <property type="entry name" value="HOMOCYSTEINE_CYSTEINE SYNTHASE"/>
    <property type="match status" value="1"/>
</dbReference>
<name>A0A318XHX9_9FIRM</name>
<keyword evidence="11" id="KW-0456">Lyase</keyword>
<feature type="modified residue" description="N6-(pyridoxal phosphate)lysine" evidence="9">
    <location>
        <position position="202"/>
    </location>
</feature>
<reference evidence="11 12" key="1">
    <citation type="submission" date="2018-06" db="EMBL/GenBank/DDBJ databases">
        <title>Genomic Encyclopedia of Type Strains, Phase I: the one thousand microbial genomes (KMG-I) project.</title>
        <authorList>
            <person name="Kyrpides N."/>
        </authorList>
    </citation>
    <scope>NUCLEOTIDE SEQUENCE [LARGE SCALE GENOMIC DNA]</scope>
    <source>
        <strain evidence="11 12">DSM 19573</strain>
    </source>
</reference>
<evidence type="ECO:0000256" key="4">
    <source>
        <dbReference type="ARBA" id="ARBA00022898"/>
    </source>
</evidence>
<dbReference type="Gene3D" id="3.40.640.10">
    <property type="entry name" value="Type I PLP-dependent aspartate aminotransferase-like (Major domain)"/>
    <property type="match status" value="1"/>
</dbReference>
<evidence type="ECO:0000313" key="12">
    <source>
        <dbReference type="Proteomes" id="UP000248132"/>
    </source>
</evidence>
<evidence type="ECO:0000256" key="2">
    <source>
        <dbReference type="ARBA" id="ARBA00009077"/>
    </source>
</evidence>
<evidence type="ECO:0000256" key="7">
    <source>
        <dbReference type="ARBA" id="ARBA00048780"/>
    </source>
</evidence>
<dbReference type="GO" id="GO:0019346">
    <property type="term" value="P:transsulfuration"/>
    <property type="evidence" value="ECO:0007669"/>
    <property type="project" value="InterPro"/>
</dbReference>
<dbReference type="GO" id="GO:0006535">
    <property type="term" value="P:cysteine biosynthetic process from serine"/>
    <property type="evidence" value="ECO:0007669"/>
    <property type="project" value="TreeGrafter"/>
</dbReference>
<dbReference type="OrthoDB" id="9780685at2"/>
<dbReference type="GO" id="GO:0030170">
    <property type="term" value="F:pyridoxal phosphate binding"/>
    <property type="evidence" value="ECO:0007669"/>
    <property type="project" value="InterPro"/>
</dbReference>
<comment type="caution">
    <text evidence="11">The sequence shown here is derived from an EMBL/GenBank/DDBJ whole genome shotgun (WGS) entry which is preliminary data.</text>
</comment>
<proteinExistence type="inferred from homology"/>